<keyword evidence="7" id="KW-1185">Reference proteome</keyword>
<evidence type="ECO:0000313" key="6">
    <source>
        <dbReference type="EMBL" id="BDS12054.1"/>
    </source>
</evidence>
<evidence type="ECO:0000256" key="1">
    <source>
        <dbReference type="ARBA" id="ARBA00004141"/>
    </source>
</evidence>
<evidence type="ECO:0000259" key="5">
    <source>
        <dbReference type="Pfam" id="PF13675"/>
    </source>
</evidence>
<proteinExistence type="predicted"/>
<evidence type="ECO:0000313" key="7">
    <source>
        <dbReference type="Proteomes" id="UP001060919"/>
    </source>
</evidence>
<keyword evidence="2" id="KW-0812">Transmembrane</keyword>
<keyword evidence="4" id="KW-0472">Membrane</keyword>
<dbReference type="InterPro" id="IPR029095">
    <property type="entry name" value="NarX-like_N"/>
</dbReference>
<dbReference type="Pfam" id="PF13675">
    <property type="entry name" value="PilJ"/>
    <property type="match status" value="1"/>
</dbReference>
<evidence type="ECO:0000256" key="2">
    <source>
        <dbReference type="ARBA" id="ARBA00022692"/>
    </source>
</evidence>
<dbReference type="AlphaFoldDB" id="A0A916DRT4"/>
<dbReference type="KEGG" id="aup:AsAng_0027690"/>
<gene>
    <name evidence="6" type="ORF">AsAng_0027690</name>
</gene>
<feature type="domain" description="NarX-like N-terminal" evidence="5">
    <location>
        <begin position="32"/>
        <end position="106"/>
    </location>
</feature>
<dbReference type="Proteomes" id="UP001060919">
    <property type="component" value="Chromosome"/>
</dbReference>
<reference evidence="6" key="1">
    <citation type="submission" date="2022-09" db="EMBL/GenBank/DDBJ databases">
        <title>Aureispira anguillicida sp. nov., isolated from Leptocephalus of Japanese eel Anguilla japonica.</title>
        <authorList>
            <person name="Yuasa K."/>
            <person name="Mekata T."/>
            <person name="Ikunari K."/>
        </authorList>
    </citation>
    <scope>NUCLEOTIDE SEQUENCE</scope>
    <source>
        <strain evidence="6">EL160426</strain>
    </source>
</reference>
<sequence length="748" mass="86294">MKQVVLVVLMIFSLVPLDAQQNDKAFLIGDLLNKAGAQRMLTQRMGKAYIAMYIGMDVDANKKVIDGSVALFENRLQELKASKINGRYNQRLNKVQNLWTSYKELIMSRPTKENIEKLLVDNTVILESCELVVYELELHGSRFSKKNDLYKMNSNIVHLENVAGRQRMLTERILFYFLAHQSIIGLAPQIEKELNLALQDYEKTLVELMGATENTPEIDYRLTLLSNEWETIAKFCTVKVEDASRIKDVLKLGNKLLASMDEVTVLYEDLIDFRVASLLLNNAINMANKQSMLVQKIAKSYIVAGMVDHDKHRKNLEDDITLFEHHIDELKLFAPIDEITTGLDIVDDLWTNYRNQAMSPTTKEGAKKLLYANNELLRGCDNVVMLLEMYAKIYKKSVSRFNSDMSHWTNQIGRQEMLTERILMYSYAMAWGVDDSHLAEELERTGYKYIKNLNELNSAFPVPDLERRGQALVDKWGTIKIYLEDIDNHKEDLLEWALSLSKELDALTGLYEERINKMVTEEAIDKANYQCMLSQKIATSYLAIGMNLNVKHYEQQFDKDKLLFQRQLEELEAFANTNDLKEVLTEVNQLWNTYQITFTGKLLKEKTPHLLEISQEMLTACEQVVERIKKGGESEQVAMVDDAAHLRTMTEQVLLFALAERWEVGNFQAENMKVLNAFEQKVKFLSNNENNSPKITKSLTAISKHHKRLKESCQKLKEVDLYSILVLHNVLLLETEKLTKAYEESILF</sequence>
<name>A0A916DRT4_9BACT</name>
<dbReference type="GO" id="GO:0016020">
    <property type="term" value="C:membrane"/>
    <property type="evidence" value="ECO:0007669"/>
    <property type="project" value="UniProtKB-SubCell"/>
</dbReference>
<evidence type="ECO:0000256" key="4">
    <source>
        <dbReference type="ARBA" id="ARBA00023136"/>
    </source>
</evidence>
<protein>
    <submittedName>
        <fullName evidence="6">Type IV pili methyl-accepting chemotaxis transducer N-terminal domain-containing protein</fullName>
    </submittedName>
</protein>
<comment type="subcellular location">
    <subcellularLocation>
        <location evidence="1">Membrane</location>
        <topology evidence="1">Multi-pass membrane protein</topology>
    </subcellularLocation>
</comment>
<evidence type="ECO:0000256" key="3">
    <source>
        <dbReference type="ARBA" id="ARBA00022989"/>
    </source>
</evidence>
<keyword evidence="3" id="KW-1133">Transmembrane helix</keyword>
<accession>A0A916DRT4</accession>
<dbReference type="EMBL" id="AP026867">
    <property type="protein sequence ID" value="BDS12054.1"/>
    <property type="molecule type" value="Genomic_DNA"/>
</dbReference>
<dbReference type="RefSeq" id="WP_264793174.1">
    <property type="nucleotide sequence ID" value="NZ_AP026867.1"/>
</dbReference>
<organism evidence="6 7">
    <name type="scientific">Aureispira anguillae</name>
    <dbReference type="NCBI Taxonomy" id="2864201"/>
    <lineage>
        <taxon>Bacteria</taxon>
        <taxon>Pseudomonadati</taxon>
        <taxon>Bacteroidota</taxon>
        <taxon>Saprospiria</taxon>
        <taxon>Saprospirales</taxon>
        <taxon>Saprospiraceae</taxon>
        <taxon>Aureispira</taxon>
    </lineage>
</organism>